<evidence type="ECO:0000256" key="10">
    <source>
        <dbReference type="SAM" id="Phobius"/>
    </source>
</evidence>
<dbReference type="Proteomes" id="UP000002358">
    <property type="component" value="Unassembled WGS sequence"/>
</dbReference>
<feature type="transmembrane region" description="Helical" evidence="10">
    <location>
        <begin position="144"/>
        <end position="167"/>
    </location>
</feature>
<comment type="subcellular location">
    <subcellularLocation>
        <location evidence="1">Endoplasmic reticulum membrane</location>
        <topology evidence="1">Multi-pass membrane protein</topology>
    </subcellularLocation>
</comment>
<feature type="transmembrane region" description="Helical" evidence="10">
    <location>
        <begin position="104"/>
        <end position="124"/>
    </location>
</feature>
<comment type="similarity">
    <text evidence="2">Belongs to the WRB/GET1 family.</text>
</comment>
<evidence type="ECO:0000256" key="1">
    <source>
        <dbReference type="ARBA" id="ARBA00004477"/>
    </source>
</evidence>
<evidence type="ECO:0000256" key="9">
    <source>
        <dbReference type="ARBA" id="ARBA00033006"/>
    </source>
</evidence>
<proteinExistence type="inferred from homology"/>
<dbReference type="AlphaFoldDB" id="A0A7M7IU39"/>
<keyword evidence="4 10" id="KW-0812">Transmembrane</keyword>
<dbReference type="PANTHER" id="PTHR42650:SF1">
    <property type="entry name" value="GUIDED ENTRY OF TAIL-ANCHORED PROTEINS FACTOR 1"/>
    <property type="match status" value="1"/>
</dbReference>
<dbReference type="GO" id="GO:0043495">
    <property type="term" value="F:protein-membrane adaptor activity"/>
    <property type="evidence" value="ECO:0007669"/>
    <property type="project" value="TreeGrafter"/>
</dbReference>
<evidence type="ECO:0000313" key="11">
    <source>
        <dbReference type="EnsemblMetazoa" id="XP_016842908"/>
    </source>
</evidence>
<gene>
    <name evidence="11" type="primary">100113718</name>
</gene>
<accession>A0A7M7IU39</accession>
<keyword evidence="12" id="KW-1185">Reference proteome</keyword>
<evidence type="ECO:0000256" key="5">
    <source>
        <dbReference type="ARBA" id="ARBA00022824"/>
    </source>
</evidence>
<dbReference type="PANTHER" id="PTHR42650">
    <property type="entry name" value="TAIL-ANCHORED PROTEIN INSERTION RECEPTOR WRB"/>
    <property type="match status" value="1"/>
</dbReference>
<dbReference type="GO" id="GO:0005789">
    <property type="term" value="C:endoplasmic reticulum membrane"/>
    <property type="evidence" value="ECO:0007669"/>
    <property type="project" value="UniProtKB-SubCell"/>
</dbReference>
<dbReference type="GO" id="GO:0043529">
    <property type="term" value="C:GET complex"/>
    <property type="evidence" value="ECO:0007669"/>
    <property type="project" value="TreeGrafter"/>
</dbReference>
<evidence type="ECO:0000256" key="7">
    <source>
        <dbReference type="ARBA" id="ARBA00023136"/>
    </source>
</evidence>
<evidence type="ECO:0000256" key="8">
    <source>
        <dbReference type="ARBA" id="ARBA00032437"/>
    </source>
</evidence>
<dbReference type="GO" id="GO:0071816">
    <property type="term" value="P:tail-anchored membrane protein insertion into ER membrane"/>
    <property type="evidence" value="ECO:0007669"/>
    <property type="project" value="InterPro"/>
</dbReference>
<evidence type="ECO:0000256" key="2">
    <source>
        <dbReference type="ARBA" id="ARBA00010799"/>
    </source>
</evidence>
<dbReference type="SMR" id="A0A7M7IU39"/>
<name>A0A7M7IU39_NASVI</name>
<evidence type="ECO:0000256" key="6">
    <source>
        <dbReference type="ARBA" id="ARBA00022989"/>
    </source>
</evidence>
<feature type="transmembrane region" description="Helical" evidence="10">
    <location>
        <begin position="22"/>
        <end position="42"/>
    </location>
</feature>
<evidence type="ECO:0000256" key="3">
    <source>
        <dbReference type="ARBA" id="ARBA00017951"/>
    </source>
</evidence>
<keyword evidence="5" id="KW-0256">Endoplasmic reticulum</keyword>
<dbReference type="OrthoDB" id="69461at2759"/>
<dbReference type="Gene3D" id="1.10.287.660">
    <property type="entry name" value="Helix hairpin bin"/>
    <property type="match status" value="1"/>
</dbReference>
<keyword evidence="7 10" id="KW-0472">Membrane</keyword>
<evidence type="ECO:0000313" key="12">
    <source>
        <dbReference type="Proteomes" id="UP000002358"/>
    </source>
</evidence>
<protein>
    <recommendedName>
        <fullName evidence="3">Guided entry of tail-anchored proteins factor 1</fullName>
    </recommendedName>
    <alternativeName>
        <fullName evidence="8">Tail-anchored protein insertion receptor WRB</fullName>
    </alternativeName>
    <alternativeName>
        <fullName evidence="9">Tryptophan-rich basic protein</fullName>
    </alternativeName>
</protein>
<reference evidence="11" key="1">
    <citation type="submission" date="2021-01" db="UniProtKB">
        <authorList>
            <consortium name="EnsemblMetazoa"/>
        </authorList>
    </citation>
    <scope>IDENTIFICATION</scope>
</reference>
<dbReference type="InterPro" id="IPR028945">
    <property type="entry name" value="Get1"/>
</dbReference>
<organism evidence="11 12">
    <name type="scientific">Nasonia vitripennis</name>
    <name type="common">Parasitic wasp</name>
    <dbReference type="NCBI Taxonomy" id="7425"/>
    <lineage>
        <taxon>Eukaryota</taxon>
        <taxon>Metazoa</taxon>
        <taxon>Ecdysozoa</taxon>
        <taxon>Arthropoda</taxon>
        <taxon>Hexapoda</taxon>
        <taxon>Insecta</taxon>
        <taxon>Pterygota</taxon>
        <taxon>Neoptera</taxon>
        <taxon>Endopterygota</taxon>
        <taxon>Hymenoptera</taxon>
        <taxon>Apocrita</taxon>
        <taxon>Proctotrupomorpha</taxon>
        <taxon>Chalcidoidea</taxon>
        <taxon>Pteromalidae</taxon>
        <taxon>Pteromalinae</taxon>
        <taxon>Nasonia</taxon>
    </lineage>
</organism>
<keyword evidence="6 10" id="KW-1133">Transmembrane helix</keyword>
<dbReference type="InParanoid" id="A0A7M7IU39"/>
<sequence length="176" mass="20529">MGGMRQPTAAWQPFSLYVVNCFRSFFCIYYLVFNFVISWFFLESNEEQILRKDLINTKKEMNSISIVDEFSKYAKLQRKYIKLQAIAKQQINARSTSKFKLELFLTYGAWIINGIFASVLLLFFRKDPVLIFPTGYLWPLEPILSWPTQVAGGISLPAWIVLVKLTISSNYRMIIL</sequence>
<dbReference type="FunCoup" id="A0A7M7IU39">
    <property type="interactions" value="494"/>
</dbReference>
<dbReference type="EnsemblMetazoa" id="XM_016987419">
    <property type="protein sequence ID" value="XP_016842908"/>
    <property type="gene ID" value="LOC100113718"/>
</dbReference>
<dbReference type="InterPro" id="IPR029012">
    <property type="entry name" value="Helix_hairpin_bin_sf"/>
</dbReference>
<evidence type="ECO:0000256" key="4">
    <source>
        <dbReference type="ARBA" id="ARBA00022692"/>
    </source>
</evidence>
<dbReference type="Pfam" id="PF04420">
    <property type="entry name" value="CHD5"/>
    <property type="match status" value="1"/>
</dbReference>